<dbReference type="OrthoDB" id="10009682at2"/>
<dbReference type="RefSeq" id="WP_160223716.1">
    <property type="nucleotide sequence ID" value="NZ_CP029149.1"/>
</dbReference>
<dbReference type="KEGG" id="bcad:DBX24_01200"/>
<protein>
    <submittedName>
        <fullName evidence="1">Uncharacterized protein</fullName>
    </submittedName>
</protein>
<sequence length="185" mass="21544">MILALVFGLIFPRIVKNSFIRFFIVAGIMFLAPAIIEYKMEDRDSRKYELLQTSIPIYSLKPTNRITGDFTLGFGSINNTDYYIFLVKRNDGFIRREVPINETLIIEKDAHPSIITNSIVKIRYFNRINGRQEKRDTLDYNSKGNEIVQPIKNEIIEPIKKDLGYKYIITIPKGSIMENQVYQVL</sequence>
<organism evidence="1 2">
    <name type="scientific">Bergeyella cardium</name>
    <dbReference type="NCBI Taxonomy" id="1585976"/>
    <lineage>
        <taxon>Bacteria</taxon>
        <taxon>Pseudomonadati</taxon>
        <taxon>Bacteroidota</taxon>
        <taxon>Flavobacteriia</taxon>
        <taxon>Flavobacteriales</taxon>
        <taxon>Weeksellaceae</taxon>
        <taxon>Bergeyella</taxon>
    </lineage>
</organism>
<keyword evidence="2" id="KW-1185">Reference proteome</keyword>
<dbReference type="EMBL" id="CP029149">
    <property type="protein sequence ID" value="QHN64606.1"/>
    <property type="molecule type" value="Genomic_DNA"/>
</dbReference>
<dbReference type="Proteomes" id="UP000464318">
    <property type="component" value="Chromosome"/>
</dbReference>
<accession>A0A6P1QR05</accession>
<name>A0A6P1QR05_9FLAO</name>
<reference evidence="1 2" key="1">
    <citation type="submission" date="2018-04" db="EMBL/GenBank/DDBJ databases">
        <title>Characteristic and Complete Genome Sequencing of A Novel Member of Infective Endocarditis Causative Bacteria: Bergeyella cardium QL-PH.</title>
        <authorList>
            <person name="Pan H."/>
            <person name="Sun E."/>
            <person name="Zhang Y."/>
        </authorList>
    </citation>
    <scope>NUCLEOTIDE SEQUENCE [LARGE SCALE GENOMIC DNA]</scope>
    <source>
        <strain evidence="1 2">HPQL</strain>
    </source>
</reference>
<proteinExistence type="predicted"/>
<evidence type="ECO:0000313" key="1">
    <source>
        <dbReference type="EMBL" id="QHN64606.1"/>
    </source>
</evidence>
<dbReference type="AlphaFoldDB" id="A0A6P1QR05"/>
<gene>
    <name evidence="1" type="ORF">DBX24_01200</name>
</gene>
<evidence type="ECO:0000313" key="2">
    <source>
        <dbReference type="Proteomes" id="UP000464318"/>
    </source>
</evidence>